<dbReference type="Proteomes" id="UP001304970">
    <property type="component" value="Chromosome"/>
</dbReference>
<dbReference type="EMBL" id="CP131061">
    <property type="protein sequence ID" value="WNY26634.1"/>
    <property type="molecule type" value="Genomic_DNA"/>
</dbReference>
<reference evidence="1 2" key="1">
    <citation type="submission" date="2023-07" db="EMBL/GenBank/DDBJ databases">
        <title>Closed genome sequence of Methanosarcinaceae archaeon Am2.</title>
        <authorList>
            <person name="Poehlein A."/>
            <person name="Protasov E."/>
            <person name="Platt K."/>
            <person name="Reeh H."/>
            <person name="Daniel R."/>
            <person name="Brune A."/>
        </authorList>
    </citation>
    <scope>NUCLEOTIDE SEQUENCE [LARGE SCALE GENOMIC DNA]</scope>
    <source>
        <strain evidence="1 2">Am2</strain>
    </source>
</reference>
<evidence type="ECO:0008006" key="3">
    <source>
        <dbReference type="Google" id="ProtNLM"/>
    </source>
</evidence>
<protein>
    <recommendedName>
        <fullName evidence="3">Transcriptional regulator</fullName>
    </recommendedName>
</protein>
<organism evidence="1 2">
    <name type="scientific">Methanolapillus ohkumae</name>
    <dbReference type="NCBI Taxonomy" id="3028298"/>
    <lineage>
        <taxon>Archaea</taxon>
        <taxon>Methanobacteriati</taxon>
        <taxon>Methanobacteriota</taxon>
        <taxon>Stenosarchaea group</taxon>
        <taxon>Methanomicrobia</taxon>
        <taxon>Methanosarcinales</taxon>
        <taxon>Methanosarcinaceae</taxon>
        <taxon>Methanolapillus</taxon>
    </lineage>
</organism>
<dbReference type="InterPro" id="IPR036390">
    <property type="entry name" value="WH_DNA-bd_sf"/>
</dbReference>
<evidence type="ECO:0000313" key="1">
    <source>
        <dbReference type="EMBL" id="WNY26634.1"/>
    </source>
</evidence>
<dbReference type="SUPFAM" id="SSF46785">
    <property type="entry name" value="Winged helix' DNA-binding domain"/>
    <property type="match status" value="1"/>
</dbReference>
<gene>
    <name evidence="1" type="ORF">MsAm2_04060</name>
</gene>
<dbReference type="PIRSF" id="PIRSF037373">
    <property type="entry name" value="UCP037373_trxn_reg"/>
    <property type="match status" value="1"/>
</dbReference>
<dbReference type="AlphaFoldDB" id="A0AA96V4V2"/>
<sequence>MAGVFLKDYEIKVLDEDDLLFANHLKNLGIQKNVALTLTYLLNVEEASSREIEIGTGLRQPEISLALCYMKSNGWISGRLVKVNRKGRPMHVYSLKVTLEYIFEHYEEIVYNNSQESILKIQRVKDFLKNTEK</sequence>
<evidence type="ECO:0000313" key="2">
    <source>
        <dbReference type="Proteomes" id="UP001304970"/>
    </source>
</evidence>
<name>A0AA96V4V2_9EURY</name>
<dbReference type="InterPro" id="IPR017185">
    <property type="entry name" value="UCP037373_trxn_reg"/>
</dbReference>
<accession>A0AA96V4V2</accession>
<keyword evidence="2" id="KW-1185">Reference proteome</keyword>
<proteinExistence type="predicted"/>